<evidence type="ECO:0000256" key="1">
    <source>
        <dbReference type="SAM" id="Phobius"/>
    </source>
</evidence>
<keyword evidence="1" id="KW-0812">Transmembrane</keyword>
<dbReference type="HOGENOM" id="CLU_162985_1_0_1"/>
<dbReference type="PaxDb" id="4113-PGSC0003DMT400087732"/>
<dbReference type="InParanoid" id="M1DEF7"/>
<dbReference type="AlphaFoldDB" id="M1DEF7"/>
<organism evidence="2 3">
    <name type="scientific">Solanum tuberosum</name>
    <name type="common">Potato</name>
    <dbReference type="NCBI Taxonomy" id="4113"/>
    <lineage>
        <taxon>Eukaryota</taxon>
        <taxon>Viridiplantae</taxon>
        <taxon>Streptophyta</taxon>
        <taxon>Embryophyta</taxon>
        <taxon>Tracheophyta</taxon>
        <taxon>Spermatophyta</taxon>
        <taxon>Magnoliopsida</taxon>
        <taxon>eudicotyledons</taxon>
        <taxon>Gunneridae</taxon>
        <taxon>Pentapetalae</taxon>
        <taxon>asterids</taxon>
        <taxon>lamiids</taxon>
        <taxon>Solanales</taxon>
        <taxon>Solanaceae</taxon>
        <taxon>Solanoideae</taxon>
        <taxon>Solaneae</taxon>
        <taxon>Solanum</taxon>
    </lineage>
</organism>
<dbReference type="EnsemblPlants" id="PGSC0003DMT400087732">
    <property type="protein sequence ID" value="PGSC0003DMT400087732"/>
    <property type="gene ID" value="PGSC0003DMG400037303"/>
</dbReference>
<keyword evidence="1" id="KW-1133">Transmembrane helix</keyword>
<evidence type="ECO:0000313" key="3">
    <source>
        <dbReference type="Proteomes" id="UP000011115"/>
    </source>
</evidence>
<protein>
    <submittedName>
        <fullName evidence="2">Uncharacterized protein</fullName>
    </submittedName>
</protein>
<evidence type="ECO:0000313" key="2">
    <source>
        <dbReference type="EnsemblPlants" id="PGSC0003DMT400087732"/>
    </source>
</evidence>
<dbReference type="Proteomes" id="UP000011115">
    <property type="component" value="Unassembled WGS sequence"/>
</dbReference>
<dbReference type="Gramene" id="PGSC0003DMT400087732">
    <property type="protein sequence ID" value="PGSC0003DMT400087732"/>
    <property type="gene ID" value="PGSC0003DMG400037303"/>
</dbReference>
<accession>M1DEF7</accession>
<proteinExistence type="predicted"/>
<feature type="transmembrane region" description="Helical" evidence="1">
    <location>
        <begin position="79"/>
        <end position="98"/>
    </location>
</feature>
<sequence length="105" mass="11662">MNSVIHRLINSSPSVSCLQHSHILDHWAVQNCLAELIGDSLTAHFIAFGSTSFKASCTEQRPVMPIRRLAKWDSSIRRLSFLVLFGPFCSVLCLSFHASSKTSNT</sequence>
<keyword evidence="1" id="KW-0472">Membrane</keyword>
<keyword evidence="3" id="KW-1185">Reference proteome</keyword>
<reference evidence="3" key="1">
    <citation type="journal article" date="2011" name="Nature">
        <title>Genome sequence and analysis of the tuber crop potato.</title>
        <authorList>
            <consortium name="The Potato Genome Sequencing Consortium"/>
        </authorList>
    </citation>
    <scope>NUCLEOTIDE SEQUENCE [LARGE SCALE GENOMIC DNA]</scope>
    <source>
        <strain evidence="3">cv. DM1-3 516 R44</strain>
    </source>
</reference>
<name>M1DEF7_SOLTU</name>
<reference evidence="2" key="2">
    <citation type="submission" date="2015-06" db="UniProtKB">
        <authorList>
            <consortium name="EnsemblPlants"/>
        </authorList>
    </citation>
    <scope>IDENTIFICATION</scope>
    <source>
        <strain evidence="2">DM1-3 516 R44</strain>
    </source>
</reference>